<protein>
    <submittedName>
        <fullName evidence="1">Uncharacterized protein</fullName>
    </submittedName>
</protein>
<proteinExistence type="predicted"/>
<evidence type="ECO:0000313" key="1">
    <source>
        <dbReference type="EMBL" id="KAF4745004.1"/>
    </source>
</evidence>
<dbReference type="EMBL" id="JABANM010007009">
    <property type="protein sequence ID" value="KAF4745004.1"/>
    <property type="molecule type" value="Genomic_DNA"/>
</dbReference>
<feature type="non-terminal residue" evidence="1">
    <location>
        <position position="149"/>
    </location>
</feature>
<evidence type="ECO:0000313" key="2">
    <source>
        <dbReference type="Proteomes" id="UP000574390"/>
    </source>
</evidence>
<dbReference type="Proteomes" id="UP000574390">
    <property type="component" value="Unassembled WGS sequence"/>
</dbReference>
<gene>
    <name evidence="1" type="ORF">FOZ62_029112</name>
</gene>
<dbReference type="AlphaFoldDB" id="A0A7J6TI79"/>
<accession>A0A7J6TI79</accession>
<name>A0A7J6TI79_PEROL</name>
<organism evidence="1 2">
    <name type="scientific">Perkinsus olseni</name>
    <name type="common">Perkinsus atlanticus</name>
    <dbReference type="NCBI Taxonomy" id="32597"/>
    <lineage>
        <taxon>Eukaryota</taxon>
        <taxon>Sar</taxon>
        <taxon>Alveolata</taxon>
        <taxon>Perkinsozoa</taxon>
        <taxon>Perkinsea</taxon>
        <taxon>Perkinsida</taxon>
        <taxon>Perkinsidae</taxon>
        <taxon>Perkinsus</taxon>
    </lineage>
</organism>
<reference evidence="1 2" key="1">
    <citation type="submission" date="2020-04" db="EMBL/GenBank/DDBJ databases">
        <title>Perkinsus olseni comparative genomics.</title>
        <authorList>
            <person name="Bogema D.R."/>
        </authorList>
    </citation>
    <scope>NUCLEOTIDE SEQUENCE [LARGE SCALE GENOMIC DNA]</scope>
    <source>
        <strain evidence="1">ATCC PRA-205</strain>
    </source>
</reference>
<comment type="caution">
    <text evidence="1">The sequence shown here is derived from an EMBL/GenBank/DDBJ whole genome shotgun (WGS) entry which is preliminary data.</text>
</comment>
<sequence length="149" mass="16850">EEIDNVKPMLTPVCDRMQARDHGYSQSGRRLGRLLFTHKEPTPHTPLDVADPAVKALDLAVTPEGKCSIKFILYDDKNALGFFSALYTFEDEVHLVLYGVEGVPPFYADRLGKFTTDDTFRTLTHFDLVDNLVMSWDGGVTRFQGEHFP</sequence>